<evidence type="ECO:0000256" key="5">
    <source>
        <dbReference type="ARBA" id="ARBA00022692"/>
    </source>
</evidence>
<feature type="non-terminal residue" evidence="12">
    <location>
        <position position="167"/>
    </location>
</feature>
<evidence type="ECO:0000256" key="9">
    <source>
        <dbReference type="ARBA" id="ARBA00023170"/>
    </source>
</evidence>
<comment type="caution">
    <text evidence="11">Lacks conserved residue(s) required for the propagation of feature annotation.</text>
</comment>
<dbReference type="GO" id="GO:0019236">
    <property type="term" value="P:response to pheromone"/>
    <property type="evidence" value="ECO:0007669"/>
    <property type="project" value="UniProtKB-KW"/>
</dbReference>
<evidence type="ECO:0000313" key="12">
    <source>
        <dbReference type="RefSeq" id="XP_020009854.1"/>
    </source>
</evidence>
<sequence length="167" mass="19192">MGQYGMQDAGIDTSSSRAVESWLSGTWLLANTILLLFHILIFILQHKLKLTHLLIGLLALTYLVMLLMSYYIRHTFSILLTFRETFFMGIMVFSGGYMITLLCRHRKQSQHLHSISLSAKASLEPRATQTSLLLMNFFMVISILETIITYSRIMLNDDPILYNIQIL</sequence>
<keyword evidence="4 11" id="KW-0589">Pheromone response</keyword>
<evidence type="ECO:0000256" key="8">
    <source>
        <dbReference type="ARBA" id="ARBA00023136"/>
    </source>
</evidence>
<dbReference type="GO" id="GO:0005886">
    <property type="term" value="C:plasma membrane"/>
    <property type="evidence" value="ECO:0007669"/>
    <property type="project" value="UniProtKB-SubCell"/>
</dbReference>
<evidence type="ECO:0000256" key="7">
    <source>
        <dbReference type="ARBA" id="ARBA00023040"/>
    </source>
</evidence>
<accession>A0A8B7TQ43</accession>
<comment type="similarity">
    <text evidence="2 11">Belongs to the G-protein coupled receptor 1 family.</text>
</comment>
<evidence type="ECO:0000256" key="2">
    <source>
        <dbReference type="ARBA" id="ARBA00010663"/>
    </source>
</evidence>
<evidence type="ECO:0000256" key="11">
    <source>
        <dbReference type="RuleBase" id="RU364061"/>
    </source>
</evidence>
<dbReference type="RefSeq" id="XP_020009854.1">
    <property type="nucleotide sequence ID" value="XM_020154265.1"/>
</dbReference>
<name>A0A8B7TQ43_CASCN</name>
<evidence type="ECO:0000256" key="3">
    <source>
        <dbReference type="ARBA" id="ARBA00022475"/>
    </source>
</evidence>
<keyword evidence="10 11" id="KW-0807">Transducer</keyword>
<feature type="transmembrane region" description="Helical" evidence="11">
    <location>
        <begin position="132"/>
        <end position="153"/>
    </location>
</feature>
<dbReference type="GO" id="GO:0016503">
    <property type="term" value="F:pheromone receptor activity"/>
    <property type="evidence" value="ECO:0007669"/>
    <property type="project" value="InterPro"/>
</dbReference>
<organism evidence="12">
    <name type="scientific">Castor canadensis</name>
    <name type="common">American beaver</name>
    <dbReference type="NCBI Taxonomy" id="51338"/>
    <lineage>
        <taxon>Eukaryota</taxon>
        <taxon>Metazoa</taxon>
        <taxon>Chordata</taxon>
        <taxon>Craniata</taxon>
        <taxon>Vertebrata</taxon>
        <taxon>Euteleostomi</taxon>
        <taxon>Mammalia</taxon>
        <taxon>Eutheria</taxon>
        <taxon>Euarchontoglires</taxon>
        <taxon>Glires</taxon>
        <taxon>Rodentia</taxon>
        <taxon>Castorimorpha</taxon>
        <taxon>Castoridae</taxon>
        <taxon>Castor</taxon>
    </lineage>
</organism>
<dbReference type="PANTHER" id="PTHR24062">
    <property type="entry name" value="VOMERONASAL TYPE-1 RECEPTOR"/>
    <property type="match status" value="1"/>
</dbReference>
<dbReference type="AlphaFoldDB" id="A0A8B7TQ43"/>
<feature type="transmembrane region" description="Helical" evidence="11">
    <location>
        <begin position="85"/>
        <end position="103"/>
    </location>
</feature>
<keyword evidence="5 11" id="KW-0812">Transmembrane</keyword>
<keyword evidence="6 11" id="KW-1133">Transmembrane helix</keyword>
<evidence type="ECO:0000256" key="1">
    <source>
        <dbReference type="ARBA" id="ARBA00004651"/>
    </source>
</evidence>
<evidence type="ECO:0000256" key="4">
    <source>
        <dbReference type="ARBA" id="ARBA00022507"/>
    </source>
</evidence>
<dbReference type="OrthoDB" id="9634176at2759"/>
<dbReference type="Pfam" id="PF03402">
    <property type="entry name" value="V1R"/>
    <property type="match status" value="1"/>
</dbReference>
<dbReference type="InterPro" id="IPR004072">
    <property type="entry name" value="Vmron_rcpt_1"/>
</dbReference>
<keyword evidence="9 11" id="KW-0675">Receptor</keyword>
<keyword evidence="8 11" id="KW-0472">Membrane</keyword>
<protein>
    <recommendedName>
        <fullName evidence="11">Vomeronasal type-1 receptor</fullName>
    </recommendedName>
</protein>
<reference evidence="12" key="1">
    <citation type="submission" date="2025-08" db="UniProtKB">
        <authorList>
            <consortium name="RefSeq"/>
        </authorList>
    </citation>
    <scope>IDENTIFICATION</scope>
    <source>
        <tissue evidence="12">Leukocyte</tissue>
    </source>
</reference>
<evidence type="ECO:0000256" key="6">
    <source>
        <dbReference type="ARBA" id="ARBA00022989"/>
    </source>
</evidence>
<evidence type="ECO:0000256" key="10">
    <source>
        <dbReference type="ARBA" id="ARBA00023224"/>
    </source>
</evidence>
<dbReference type="KEGG" id="ccan:109678855"/>
<feature type="transmembrane region" description="Helical" evidence="11">
    <location>
        <begin position="53"/>
        <end position="73"/>
    </location>
</feature>
<gene>
    <name evidence="12" type="primary">LOC109678855</name>
</gene>
<feature type="transmembrane region" description="Helical" evidence="11">
    <location>
        <begin position="22"/>
        <end position="44"/>
    </location>
</feature>
<keyword evidence="7 11" id="KW-0297">G-protein coupled receptor</keyword>
<proteinExistence type="inferred from homology"/>
<comment type="subcellular location">
    <subcellularLocation>
        <location evidence="1 11">Cell membrane</location>
        <topology evidence="1 11">Multi-pass membrane protein</topology>
    </subcellularLocation>
</comment>
<keyword evidence="3 11" id="KW-1003">Cell membrane</keyword>